<dbReference type="PANTHER" id="PTHR30055">
    <property type="entry name" value="HTH-TYPE TRANSCRIPTIONAL REGULATOR RUTR"/>
    <property type="match status" value="1"/>
</dbReference>
<dbReference type="RefSeq" id="WP_272101402.1">
    <property type="nucleotide sequence ID" value="NZ_JAQNDK010000004.1"/>
</dbReference>
<dbReference type="Proteomes" id="UP001217485">
    <property type="component" value="Unassembled WGS sequence"/>
</dbReference>
<organism evidence="5 6">
    <name type="scientific">Sorangium atrum</name>
    <dbReference type="NCBI Taxonomy" id="2995308"/>
    <lineage>
        <taxon>Bacteria</taxon>
        <taxon>Pseudomonadati</taxon>
        <taxon>Myxococcota</taxon>
        <taxon>Polyangia</taxon>
        <taxon>Polyangiales</taxon>
        <taxon>Polyangiaceae</taxon>
        <taxon>Sorangium</taxon>
    </lineage>
</organism>
<dbReference type="PANTHER" id="PTHR30055:SF178">
    <property type="entry name" value="POSSIBLE TRANSCRIPTIONAL REGULATORY PROTEIN"/>
    <property type="match status" value="1"/>
</dbReference>
<dbReference type="SUPFAM" id="SSF46689">
    <property type="entry name" value="Homeodomain-like"/>
    <property type="match status" value="1"/>
</dbReference>
<dbReference type="Pfam" id="PF17929">
    <property type="entry name" value="TetR_C_34"/>
    <property type="match status" value="1"/>
</dbReference>
<dbReference type="PROSITE" id="PS50977">
    <property type="entry name" value="HTH_TETR_2"/>
    <property type="match status" value="1"/>
</dbReference>
<keyword evidence="6" id="KW-1185">Reference proteome</keyword>
<dbReference type="EMBL" id="JAQNDK010000004">
    <property type="protein sequence ID" value="MDC0683259.1"/>
    <property type="molecule type" value="Genomic_DNA"/>
</dbReference>
<sequence>MSSTRRARKEEQKEERRRFIIDAAWQLFQETAYSEVTMAQVAERTSLAKGTLYLYFTTKEELFLAVVDQELAKWFHDVDIHLTHFCASRGDASPARPRPSRARRDASGVSGAPAEDASASVASILSTTLAARDAMTRLLGILHSVLEQNVSYEAALRFKLSLLGHVERTGVLLERCLPSLAPGHGGPTLIRMYALLIGMRQVCDPSDVIRDIRSRPDMGLFRINFGEEIRASFALLLSGASAPPLASGRLGAPALPGLSSAERRRPEG</sequence>
<evidence type="ECO:0000256" key="1">
    <source>
        <dbReference type="ARBA" id="ARBA00023125"/>
    </source>
</evidence>
<dbReference type="PRINTS" id="PR00455">
    <property type="entry name" value="HTHTETR"/>
</dbReference>
<dbReference type="InterPro" id="IPR050109">
    <property type="entry name" value="HTH-type_TetR-like_transc_reg"/>
</dbReference>
<dbReference type="InterPro" id="IPR001647">
    <property type="entry name" value="HTH_TetR"/>
</dbReference>
<feature type="region of interest" description="Disordered" evidence="3">
    <location>
        <begin position="90"/>
        <end position="113"/>
    </location>
</feature>
<feature type="domain" description="HTH tetR-type" evidence="4">
    <location>
        <begin position="14"/>
        <end position="74"/>
    </location>
</feature>
<dbReference type="InterPro" id="IPR009057">
    <property type="entry name" value="Homeodomain-like_sf"/>
</dbReference>
<reference evidence="5 6" key="1">
    <citation type="submission" date="2023-01" db="EMBL/GenBank/DDBJ databases">
        <title>Minimal conservation of predation-associated metabolite biosynthetic gene clusters underscores biosynthetic potential of Myxococcota including descriptions for ten novel species: Archangium lansinium sp. nov., Myxococcus landrumus sp. nov., Nannocystis bai.</title>
        <authorList>
            <person name="Ahearne A."/>
            <person name="Stevens C."/>
            <person name="Dowd S."/>
        </authorList>
    </citation>
    <scope>NUCLEOTIDE SEQUENCE [LARGE SCALE GENOMIC DNA]</scope>
    <source>
        <strain evidence="5 6">WIWO2</strain>
    </source>
</reference>
<accession>A0ABT5CA01</accession>
<dbReference type="Pfam" id="PF00440">
    <property type="entry name" value="TetR_N"/>
    <property type="match status" value="1"/>
</dbReference>
<protein>
    <submittedName>
        <fullName evidence="5">TetR family transcriptional regulator</fullName>
    </submittedName>
</protein>
<evidence type="ECO:0000313" key="6">
    <source>
        <dbReference type="Proteomes" id="UP001217485"/>
    </source>
</evidence>
<dbReference type="InterPro" id="IPR041483">
    <property type="entry name" value="TetR_C_34"/>
</dbReference>
<evidence type="ECO:0000259" key="4">
    <source>
        <dbReference type="PROSITE" id="PS50977"/>
    </source>
</evidence>
<comment type="caution">
    <text evidence="5">The sequence shown here is derived from an EMBL/GenBank/DDBJ whole genome shotgun (WGS) entry which is preliminary data.</text>
</comment>
<feature type="DNA-binding region" description="H-T-H motif" evidence="2">
    <location>
        <begin position="37"/>
        <end position="56"/>
    </location>
</feature>
<evidence type="ECO:0000256" key="2">
    <source>
        <dbReference type="PROSITE-ProRule" id="PRU00335"/>
    </source>
</evidence>
<gene>
    <name evidence="5" type="ORF">POL72_36350</name>
</gene>
<dbReference type="Gene3D" id="1.10.357.10">
    <property type="entry name" value="Tetracycline Repressor, domain 2"/>
    <property type="match status" value="1"/>
</dbReference>
<name>A0ABT5CA01_9BACT</name>
<proteinExistence type="predicted"/>
<evidence type="ECO:0000313" key="5">
    <source>
        <dbReference type="EMBL" id="MDC0683259.1"/>
    </source>
</evidence>
<keyword evidence="1 2" id="KW-0238">DNA-binding</keyword>
<evidence type="ECO:0000256" key="3">
    <source>
        <dbReference type="SAM" id="MobiDB-lite"/>
    </source>
</evidence>